<reference evidence="1" key="1">
    <citation type="submission" date="2021-03" db="EMBL/GenBank/DDBJ databases">
        <title>Antimicrobial resistance genes in bacteria isolated from Japanese honey, and their potential for conferring macrolide and lincosamide resistance in the American foulbrood pathogen Paenibacillus larvae.</title>
        <authorList>
            <person name="Okamoto M."/>
            <person name="Kumagai M."/>
            <person name="Kanamori H."/>
            <person name="Takamatsu D."/>
        </authorList>
    </citation>
    <scope>NUCLEOTIDE SEQUENCE</scope>
    <source>
        <strain evidence="1">J41TS4</strain>
    </source>
</reference>
<sequence length="150" mass="17375">MKNVENGQKIGELIPDKSYITQHNTTLNLRAIRKRKVLFFISLHCVRCIDLLPEIKKVREPNTEILLFSSADQEDLQELDHFFQQKISIVSLSREQAKLDFQVYDYPFCVVADTSHCIYSKGAAYNAVDVMELIHHRGGSKFLKMFGKRI</sequence>
<comment type="caution">
    <text evidence="1">The sequence shown here is derived from an EMBL/GenBank/DDBJ whole genome shotgun (WGS) entry which is preliminary data.</text>
</comment>
<dbReference type="SUPFAM" id="SSF52833">
    <property type="entry name" value="Thioredoxin-like"/>
    <property type="match status" value="1"/>
</dbReference>
<dbReference type="EMBL" id="BORS01000004">
    <property type="protein sequence ID" value="GIO41645.1"/>
    <property type="molecule type" value="Genomic_DNA"/>
</dbReference>
<evidence type="ECO:0000313" key="2">
    <source>
        <dbReference type="Proteomes" id="UP000678895"/>
    </source>
</evidence>
<proteinExistence type="predicted"/>
<dbReference type="InterPro" id="IPR036249">
    <property type="entry name" value="Thioredoxin-like_sf"/>
</dbReference>
<accession>A0A919Y3T1</accession>
<gene>
    <name evidence="1" type="ORF">J41TS4_14030</name>
</gene>
<dbReference type="RefSeq" id="WP_301625975.1">
    <property type="nucleotide sequence ID" value="NZ_BORS01000004.1"/>
</dbReference>
<evidence type="ECO:0000313" key="1">
    <source>
        <dbReference type="EMBL" id="GIO41645.1"/>
    </source>
</evidence>
<organism evidence="1 2">
    <name type="scientific">Paenibacillus apis</name>
    <dbReference type="NCBI Taxonomy" id="1792174"/>
    <lineage>
        <taxon>Bacteria</taxon>
        <taxon>Bacillati</taxon>
        <taxon>Bacillota</taxon>
        <taxon>Bacilli</taxon>
        <taxon>Bacillales</taxon>
        <taxon>Paenibacillaceae</taxon>
        <taxon>Paenibacillus</taxon>
    </lineage>
</organism>
<dbReference type="Proteomes" id="UP000678895">
    <property type="component" value="Unassembled WGS sequence"/>
</dbReference>
<name>A0A919Y3T1_9BACL</name>
<dbReference type="AlphaFoldDB" id="A0A919Y3T1"/>
<keyword evidence="2" id="KW-1185">Reference proteome</keyword>
<dbReference type="Gene3D" id="3.40.30.10">
    <property type="entry name" value="Glutaredoxin"/>
    <property type="match status" value="1"/>
</dbReference>
<protein>
    <submittedName>
        <fullName evidence="1">Uncharacterized protein</fullName>
    </submittedName>
</protein>